<organism evidence="2">
    <name type="scientific">uncultured Aquificia bacterium</name>
    <dbReference type="NCBI Taxonomy" id="453415"/>
    <lineage>
        <taxon>Bacteria</taxon>
        <taxon>Pseudomonadati</taxon>
        <taxon>Aquificota</taxon>
        <taxon>Aquificia</taxon>
        <taxon>environmental samples</taxon>
    </lineage>
</organism>
<evidence type="ECO:0000313" key="2">
    <source>
        <dbReference type="EMBL" id="BAL54556.1"/>
    </source>
</evidence>
<gene>
    <name evidence="2" type="ORF">HGMM_F16H05C12</name>
</gene>
<accession>H5SEH0</accession>
<feature type="domain" description="Metallo-beta-lactamase" evidence="1">
    <location>
        <begin position="2"/>
        <end position="179"/>
    </location>
</feature>
<protein>
    <submittedName>
        <fullName evidence="2">Metallo-beta-lactamase family protein</fullName>
    </submittedName>
</protein>
<dbReference type="PANTHER" id="PTHR42663">
    <property type="entry name" value="HYDROLASE C777.06C-RELATED-RELATED"/>
    <property type="match status" value="1"/>
</dbReference>
<reference evidence="2" key="2">
    <citation type="journal article" date="2012" name="PLoS ONE">
        <title>A Deeply Branching Thermophilic Bacterium with an Ancient Acetyl-CoA Pathway Dominates a Subsurface Ecosystem.</title>
        <authorList>
            <person name="Takami H."/>
            <person name="Noguchi H."/>
            <person name="Takaki Y."/>
            <person name="Uchiyama I."/>
            <person name="Toyoda A."/>
            <person name="Nishi S."/>
            <person name="Chee G.-J."/>
            <person name="Arai W."/>
            <person name="Nunoura T."/>
            <person name="Itoh T."/>
            <person name="Hattori M."/>
            <person name="Takai K."/>
        </authorList>
    </citation>
    <scope>NUCLEOTIDE SEQUENCE</scope>
</reference>
<dbReference type="PANTHER" id="PTHR42663:SF6">
    <property type="entry name" value="HYDROLASE C777.06C-RELATED"/>
    <property type="match status" value="1"/>
</dbReference>
<dbReference type="Pfam" id="PF12706">
    <property type="entry name" value="Lactamase_B_2"/>
    <property type="match status" value="1"/>
</dbReference>
<reference evidence="2" key="1">
    <citation type="journal article" date="2005" name="Environ. Microbiol.">
        <title>Genetic and functional properties of uncultivated thermophilic crenarchaeotes from a subsurface gold mine as revealed by analysis of genome fragments.</title>
        <authorList>
            <person name="Nunoura T."/>
            <person name="Hirayama H."/>
            <person name="Takami H."/>
            <person name="Oida H."/>
            <person name="Nishi S."/>
            <person name="Shimamura S."/>
            <person name="Suzuki Y."/>
            <person name="Inagaki F."/>
            <person name="Takai K."/>
            <person name="Nealson K.H."/>
            <person name="Horikoshi K."/>
        </authorList>
    </citation>
    <scope>NUCLEOTIDE SEQUENCE</scope>
</reference>
<dbReference type="EMBL" id="AP011693">
    <property type="protein sequence ID" value="BAL54556.1"/>
    <property type="molecule type" value="Genomic_DNA"/>
</dbReference>
<dbReference type="InterPro" id="IPR036866">
    <property type="entry name" value="RibonucZ/Hydroxyglut_hydro"/>
</dbReference>
<dbReference type="SUPFAM" id="SSF56281">
    <property type="entry name" value="Metallo-hydrolase/oxidoreductase"/>
    <property type="match status" value="1"/>
</dbReference>
<name>H5SEH0_9BACT</name>
<proteinExistence type="predicted"/>
<sequence length="215" mass="24837">MDPGPGAFVYLHQMDFDPRNLDLIVLSHIHLDHSADVNSLIESATDGGKRHHVALFAPRSAFEGEDKVILPYLRRRLAYEAFFEEGITLEYMSIKVKAVMRHRHHNTETYALLFNERLLYVTCALFEDRMLEVYPKHVKVMIINTTLYDKKVHIEHLSVEDAVKLIKQVKPQKAIITHFGYDFLKSHKPEEVAKHITSLTGIETLAAYDGMEVYF</sequence>
<dbReference type="Gene3D" id="3.60.15.10">
    <property type="entry name" value="Ribonuclease Z/Hydroxyacylglutathione hydrolase-like"/>
    <property type="match status" value="1"/>
</dbReference>
<evidence type="ECO:0000259" key="1">
    <source>
        <dbReference type="Pfam" id="PF12706"/>
    </source>
</evidence>
<dbReference type="InterPro" id="IPR001279">
    <property type="entry name" value="Metallo-B-lactamas"/>
</dbReference>
<dbReference type="AlphaFoldDB" id="H5SEH0"/>